<comment type="similarity">
    <text evidence="3 9">Belongs to the snRNP core protein family.</text>
</comment>
<feature type="region of interest" description="Disordered" evidence="10">
    <location>
        <begin position="88"/>
        <end position="120"/>
    </location>
</feature>
<accession>A0AAD9PP78</accession>
<comment type="subcellular location">
    <subcellularLocation>
        <location evidence="2">Cytoplasm</location>
        <location evidence="2">Cytosol</location>
    </subcellularLocation>
    <subcellularLocation>
        <location evidence="1 9">Nucleus</location>
    </subcellularLocation>
</comment>
<dbReference type="InterPro" id="IPR001163">
    <property type="entry name" value="Sm_dom_euk/arc"/>
</dbReference>
<dbReference type="GeneID" id="94335624"/>
<dbReference type="InterPro" id="IPR010920">
    <property type="entry name" value="LSM_dom_sf"/>
</dbReference>
<evidence type="ECO:0000256" key="7">
    <source>
        <dbReference type="ARBA" id="ARBA00023242"/>
    </source>
</evidence>
<dbReference type="PROSITE" id="PS52002">
    <property type="entry name" value="SM"/>
    <property type="match status" value="1"/>
</dbReference>
<evidence type="ECO:0000256" key="6">
    <source>
        <dbReference type="ARBA" id="ARBA00023187"/>
    </source>
</evidence>
<dbReference type="PANTHER" id="PTHR23338">
    <property type="entry name" value="SMALL NUCLEAR RIBONUCLEOPROTEIN SM"/>
    <property type="match status" value="1"/>
</dbReference>
<gene>
    <name evidence="12" type="ORF">BdWA1_001326</name>
</gene>
<keyword evidence="7 9" id="KW-0539">Nucleus</keyword>
<dbReference type="CDD" id="cd01721">
    <property type="entry name" value="Sm_D3"/>
    <property type="match status" value="1"/>
</dbReference>
<dbReference type="InterPro" id="IPR047575">
    <property type="entry name" value="Sm"/>
</dbReference>
<comment type="caution">
    <text evidence="12">The sequence shown here is derived from an EMBL/GenBank/DDBJ whole genome shotgun (WGS) entry which is preliminary data.</text>
</comment>
<evidence type="ECO:0000256" key="1">
    <source>
        <dbReference type="ARBA" id="ARBA00004123"/>
    </source>
</evidence>
<dbReference type="RefSeq" id="XP_067805157.1">
    <property type="nucleotide sequence ID" value="XM_067946366.1"/>
</dbReference>
<keyword evidence="6 9" id="KW-0508">mRNA splicing</keyword>
<dbReference type="GO" id="GO:0003723">
    <property type="term" value="F:RNA binding"/>
    <property type="evidence" value="ECO:0007669"/>
    <property type="project" value="InterPro"/>
</dbReference>
<dbReference type="SUPFAM" id="SSF50182">
    <property type="entry name" value="Sm-like ribonucleoproteins"/>
    <property type="match status" value="1"/>
</dbReference>
<evidence type="ECO:0000256" key="9">
    <source>
        <dbReference type="RuleBase" id="RU365050"/>
    </source>
</evidence>
<feature type="domain" description="Sm" evidence="11">
    <location>
        <begin position="5"/>
        <end position="77"/>
    </location>
</feature>
<organism evidence="12 13">
    <name type="scientific">Babesia duncani</name>
    <dbReference type="NCBI Taxonomy" id="323732"/>
    <lineage>
        <taxon>Eukaryota</taxon>
        <taxon>Sar</taxon>
        <taxon>Alveolata</taxon>
        <taxon>Apicomplexa</taxon>
        <taxon>Aconoidasida</taxon>
        <taxon>Piroplasmida</taxon>
        <taxon>Babesiidae</taxon>
        <taxon>Babesia</taxon>
    </lineage>
</organism>
<evidence type="ECO:0000259" key="11">
    <source>
        <dbReference type="PROSITE" id="PS52002"/>
    </source>
</evidence>
<proteinExistence type="inferred from homology"/>
<keyword evidence="13" id="KW-1185">Reference proteome</keyword>
<dbReference type="EMBL" id="JALLKP010000001">
    <property type="protein sequence ID" value="KAK2198315.1"/>
    <property type="molecule type" value="Genomic_DNA"/>
</dbReference>
<dbReference type="Gene3D" id="2.30.30.100">
    <property type="match status" value="1"/>
</dbReference>
<sequence>MTIGTPVKLLYEGIGHIVTVELQNSQLYRGTLTNVEDNMNCLLEGVTLVKRDGQTLALEQVYLRGSQIRFMIFPDMLRHAPMFKQSAKDRNKQAVLSQMRAPPIPSRPPVGMQQPMIPRR</sequence>
<keyword evidence="5 9" id="KW-0507">mRNA processing</keyword>
<keyword evidence="8 9" id="KW-0687">Ribonucleoprotein</keyword>
<dbReference type="GO" id="GO:0000387">
    <property type="term" value="P:spliceosomal snRNP assembly"/>
    <property type="evidence" value="ECO:0007669"/>
    <property type="project" value="UniProtKB-UniRule"/>
</dbReference>
<reference evidence="12" key="1">
    <citation type="journal article" date="2023" name="Nat. Microbiol.">
        <title>Babesia duncani multi-omics identifies virulence factors and drug targets.</title>
        <authorList>
            <person name="Singh P."/>
            <person name="Lonardi S."/>
            <person name="Liang Q."/>
            <person name="Vydyam P."/>
            <person name="Khabirova E."/>
            <person name="Fang T."/>
            <person name="Gihaz S."/>
            <person name="Thekkiniath J."/>
            <person name="Munshi M."/>
            <person name="Abel S."/>
            <person name="Ciampossin L."/>
            <person name="Batugedara G."/>
            <person name="Gupta M."/>
            <person name="Lu X.M."/>
            <person name="Lenz T."/>
            <person name="Chakravarty S."/>
            <person name="Cornillot E."/>
            <person name="Hu Y."/>
            <person name="Ma W."/>
            <person name="Gonzalez L.M."/>
            <person name="Sanchez S."/>
            <person name="Estrada K."/>
            <person name="Sanchez-Flores A."/>
            <person name="Montero E."/>
            <person name="Harb O.S."/>
            <person name="Le Roch K.G."/>
            <person name="Mamoun C.B."/>
        </authorList>
    </citation>
    <scope>NUCLEOTIDE SEQUENCE</scope>
    <source>
        <strain evidence="12">WA1</strain>
    </source>
</reference>
<dbReference type="AlphaFoldDB" id="A0AAD9PP78"/>
<evidence type="ECO:0000256" key="2">
    <source>
        <dbReference type="ARBA" id="ARBA00004514"/>
    </source>
</evidence>
<evidence type="ECO:0000256" key="5">
    <source>
        <dbReference type="ARBA" id="ARBA00022664"/>
    </source>
</evidence>
<keyword evidence="4" id="KW-0963">Cytoplasm</keyword>
<dbReference type="Proteomes" id="UP001214638">
    <property type="component" value="Unassembled WGS sequence"/>
</dbReference>
<protein>
    <recommendedName>
        <fullName evidence="9">Small nuclear ribonucleoprotein Sm D3</fullName>
        <shortName evidence="9">Sm-D3</shortName>
    </recommendedName>
    <alternativeName>
        <fullName evidence="9">snRNP core protein D3</fullName>
    </alternativeName>
</protein>
<name>A0AAD9PP78_9APIC</name>
<dbReference type="FunFam" id="2.30.30.100:FF:000002">
    <property type="entry name" value="Small nuclear ribonucleoprotein Sm D3"/>
    <property type="match status" value="1"/>
</dbReference>
<evidence type="ECO:0000256" key="3">
    <source>
        <dbReference type="ARBA" id="ARBA00008146"/>
    </source>
</evidence>
<evidence type="ECO:0000256" key="4">
    <source>
        <dbReference type="ARBA" id="ARBA00022490"/>
    </source>
</evidence>
<dbReference type="GO" id="GO:0005829">
    <property type="term" value="C:cytosol"/>
    <property type="evidence" value="ECO:0007669"/>
    <property type="project" value="UniProtKB-SubCell"/>
</dbReference>
<evidence type="ECO:0000256" key="10">
    <source>
        <dbReference type="SAM" id="MobiDB-lite"/>
    </source>
</evidence>
<dbReference type="InterPro" id="IPR034099">
    <property type="entry name" value="SmD3"/>
</dbReference>
<dbReference type="SMART" id="SM00651">
    <property type="entry name" value="Sm"/>
    <property type="match status" value="1"/>
</dbReference>
<evidence type="ECO:0000313" key="13">
    <source>
        <dbReference type="Proteomes" id="UP001214638"/>
    </source>
</evidence>
<evidence type="ECO:0000313" key="12">
    <source>
        <dbReference type="EMBL" id="KAK2198315.1"/>
    </source>
</evidence>
<dbReference type="Pfam" id="PF01423">
    <property type="entry name" value="LSM"/>
    <property type="match status" value="1"/>
</dbReference>
<dbReference type="KEGG" id="bdw:94335624"/>
<evidence type="ECO:0000256" key="8">
    <source>
        <dbReference type="ARBA" id="ARBA00023274"/>
    </source>
</evidence>
<dbReference type="InterPro" id="IPR027141">
    <property type="entry name" value="LSm4/Sm_D1/D3"/>
</dbReference>
<dbReference type="GO" id="GO:0005681">
    <property type="term" value="C:spliceosomal complex"/>
    <property type="evidence" value="ECO:0007669"/>
    <property type="project" value="InterPro"/>
</dbReference>